<organism evidence="1 2">
    <name type="scientific">Anaerorhabdus furcosa</name>
    <dbReference type="NCBI Taxonomy" id="118967"/>
    <lineage>
        <taxon>Bacteria</taxon>
        <taxon>Bacillati</taxon>
        <taxon>Bacillota</taxon>
        <taxon>Erysipelotrichia</taxon>
        <taxon>Erysipelotrichales</taxon>
        <taxon>Erysipelotrichaceae</taxon>
        <taxon>Anaerorhabdus</taxon>
    </lineage>
</organism>
<accession>A0A1T4LRL2</accession>
<dbReference type="RefSeq" id="WP_078711436.1">
    <property type="nucleotide sequence ID" value="NZ_FUWY01000002.1"/>
</dbReference>
<keyword evidence="2" id="KW-1185">Reference proteome</keyword>
<evidence type="ECO:0000313" key="1">
    <source>
        <dbReference type="EMBL" id="SJZ57399.1"/>
    </source>
</evidence>
<dbReference type="EMBL" id="FUWY01000002">
    <property type="protein sequence ID" value="SJZ57399.1"/>
    <property type="molecule type" value="Genomic_DNA"/>
</dbReference>
<dbReference type="Proteomes" id="UP000243297">
    <property type="component" value="Unassembled WGS sequence"/>
</dbReference>
<name>A0A1T4LRL2_9FIRM</name>
<proteinExistence type="predicted"/>
<protein>
    <submittedName>
        <fullName evidence="1">Uncharacterized protein</fullName>
    </submittedName>
</protein>
<dbReference type="AlphaFoldDB" id="A0A1T4LRL2"/>
<dbReference type="STRING" id="118967.SAMN02745191_1012"/>
<evidence type="ECO:0000313" key="2">
    <source>
        <dbReference type="Proteomes" id="UP000243297"/>
    </source>
</evidence>
<gene>
    <name evidence="1" type="ORF">SAMN02745191_1012</name>
</gene>
<sequence length="133" mass="14751">MLGKILTKAKGFFPPGYKYVTGKMNIEVCNSNANIVPLTGRVYQLKLDEYRGFTVKAGNLILADVGFTQSGWVNNTSTILYLDFLSAFNFNWNDLISKSKPIDVIHKYNPTNKSVFIVEITSWFEKSGGGGGV</sequence>
<reference evidence="2" key="1">
    <citation type="submission" date="2017-02" db="EMBL/GenBank/DDBJ databases">
        <authorList>
            <person name="Varghese N."/>
            <person name="Submissions S."/>
        </authorList>
    </citation>
    <scope>NUCLEOTIDE SEQUENCE [LARGE SCALE GENOMIC DNA]</scope>
    <source>
        <strain evidence="2">ATCC 25662</strain>
    </source>
</reference>